<name>A0A2U1NTH4_ARTAN</name>
<evidence type="ECO:0008006" key="3">
    <source>
        <dbReference type="Google" id="ProtNLM"/>
    </source>
</evidence>
<gene>
    <name evidence="1" type="ORF">CTI12_AA229410</name>
</gene>
<dbReference type="AlphaFoldDB" id="A0A2U1NTH4"/>
<dbReference type="Proteomes" id="UP000245207">
    <property type="component" value="Unassembled WGS sequence"/>
</dbReference>
<evidence type="ECO:0000313" key="2">
    <source>
        <dbReference type="Proteomes" id="UP000245207"/>
    </source>
</evidence>
<organism evidence="1 2">
    <name type="scientific">Artemisia annua</name>
    <name type="common">Sweet wormwood</name>
    <dbReference type="NCBI Taxonomy" id="35608"/>
    <lineage>
        <taxon>Eukaryota</taxon>
        <taxon>Viridiplantae</taxon>
        <taxon>Streptophyta</taxon>
        <taxon>Embryophyta</taxon>
        <taxon>Tracheophyta</taxon>
        <taxon>Spermatophyta</taxon>
        <taxon>Magnoliopsida</taxon>
        <taxon>eudicotyledons</taxon>
        <taxon>Gunneridae</taxon>
        <taxon>Pentapetalae</taxon>
        <taxon>asterids</taxon>
        <taxon>campanulids</taxon>
        <taxon>Asterales</taxon>
        <taxon>Asteraceae</taxon>
        <taxon>Asteroideae</taxon>
        <taxon>Anthemideae</taxon>
        <taxon>Artemisiinae</taxon>
        <taxon>Artemisia</taxon>
    </lineage>
</organism>
<sequence>MEKNHVIVLEGVKENRIILGWDLENSGIQKIDEFVKYLKDEIAKAFPGVDVDIHAFAVKGIEGKTDGTAGKTDGTASMRKKCDLNESIVCHWLEPGIGNDRADYEMVCQIFLCAMRNRSSPLIIILGGDTDFEIAMKLSQNLITM</sequence>
<reference evidence="1 2" key="1">
    <citation type="journal article" date="2018" name="Mol. Plant">
        <title>The genome of Artemisia annua provides insight into the evolution of Asteraceae family and artemisinin biosynthesis.</title>
        <authorList>
            <person name="Shen Q."/>
            <person name="Zhang L."/>
            <person name="Liao Z."/>
            <person name="Wang S."/>
            <person name="Yan T."/>
            <person name="Shi P."/>
            <person name="Liu M."/>
            <person name="Fu X."/>
            <person name="Pan Q."/>
            <person name="Wang Y."/>
            <person name="Lv Z."/>
            <person name="Lu X."/>
            <person name="Zhang F."/>
            <person name="Jiang W."/>
            <person name="Ma Y."/>
            <person name="Chen M."/>
            <person name="Hao X."/>
            <person name="Li L."/>
            <person name="Tang Y."/>
            <person name="Lv G."/>
            <person name="Zhou Y."/>
            <person name="Sun X."/>
            <person name="Brodelius P.E."/>
            <person name="Rose J.K.C."/>
            <person name="Tang K."/>
        </authorList>
    </citation>
    <scope>NUCLEOTIDE SEQUENCE [LARGE SCALE GENOMIC DNA]</scope>
    <source>
        <strain evidence="2">cv. Huhao1</strain>
        <tissue evidence="1">Leaf</tissue>
    </source>
</reference>
<comment type="caution">
    <text evidence="1">The sequence shown here is derived from an EMBL/GenBank/DDBJ whole genome shotgun (WGS) entry which is preliminary data.</text>
</comment>
<accession>A0A2U1NTH4</accession>
<protein>
    <recommendedName>
        <fullName evidence="3">NYN domain-containing protein</fullName>
    </recommendedName>
</protein>
<proteinExistence type="predicted"/>
<dbReference type="EMBL" id="PKPP01002217">
    <property type="protein sequence ID" value="PWA76825.1"/>
    <property type="molecule type" value="Genomic_DNA"/>
</dbReference>
<keyword evidence="2" id="KW-1185">Reference proteome</keyword>
<evidence type="ECO:0000313" key="1">
    <source>
        <dbReference type="EMBL" id="PWA76825.1"/>
    </source>
</evidence>